<gene>
    <name evidence="2" type="ORF">SAMN05660206_103315</name>
</gene>
<dbReference type="EMBL" id="FOZZ01000003">
    <property type="protein sequence ID" value="SFS61970.1"/>
    <property type="molecule type" value="Genomic_DNA"/>
</dbReference>
<keyword evidence="1" id="KW-0732">Signal</keyword>
<evidence type="ECO:0008006" key="4">
    <source>
        <dbReference type="Google" id="ProtNLM"/>
    </source>
</evidence>
<evidence type="ECO:0000313" key="2">
    <source>
        <dbReference type="EMBL" id="SFS61970.1"/>
    </source>
</evidence>
<dbReference type="AlphaFoldDB" id="A0A1I6RBN9"/>
<keyword evidence="3" id="KW-1185">Reference proteome</keyword>
<evidence type="ECO:0000313" key="3">
    <source>
        <dbReference type="Proteomes" id="UP000198785"/>
    </source>
</evidence>
<protein>
    <recommendedName>
        <fullName evidence="4">Lipocalin-like domain-containing protein</fullName>
    </recommendedName>
</protein>
<dbReference type="STRING" id="683125.SAMN05660206_103315"/>
<proteinExistence type="predicted"/>
<evidence type="ECO:0000256" key="1">
    <source>
        <dbReference type="SAM" id="SignalP"/>
    </source>
</evidence>
<dbReference type="OrthoDB" id="708011at2"/>
<accession>A0A1I6RBN9</accession>
<dbReference type="Proteomes" id="UP000198785">
    <property type="component" value="Unassembled WGS sequence"/>
</dbReference>
<sequence length="142" mass="15769">MKTFTFKNWMFLCLGIMVVGLGACSKETVDNMGRDTALNIIRTGTWESWTKTVAGSSNPDLNVTVQILEEGETLNFDKDGAWHKKNDGTAQSHTYHMPTSKSMVFDGVEYQIKESIVGGVSTLTLTHIEGAVTTTMVFKRKR</sequence>
<dbReference type="RefSeq" id="WP_093364521.1">
    <property type="nucleotide sequence ID" value="NZ_FOZZ01000003.1"/>
</dbReference>
<organism evidence="2 3">
    <name type="scientific">Sphingobacterium wenxiniae</name>
    <dbReference type="NCBI Taxonomy" id="683125"/>
    <lineage>
        <taxon>Bacteria</taxon>
        <taxon>Pseudomonadati</taxon>
        <taxon>Bacteroidota</taxon>
        <taxon>Sphingobacteriia</taxon>
        <taxon>Sphingobacteriales</taxon>
        <taxon>Sphingobacteriaceae</taxon>
        <taxon>Sphingobacterium</taxon>
    </lineage>
</organism>
<dbReference type="PROSITE" id="PS51257">
    <property type="entry name" value="PROKAR_LIPOPROTEIN"/>
    <property type="match status" value="1"/>
</dbReference>
<reference evidence="2 3" key="1">
    <citation type="submission" date="2016-10" db="EMBL/GenBank/DDBJ databases">
        <authorList>
            <person name="de Groot N.N."/>
        </authorList>
    </citation>
    <scope>NUCLEOTIDE SEQUENCE [LARGE SCALE GENOMIC DNA]</scope>
    <source>
        <strain evidence="2 3">DSM 22789</strain>
    </source>
</reference>
<name>A0A1I6RBN9_9SPHI</name>
<feature type="signal peptide" evidence="1">
    <location>
        <begin position="1"/>
        <end position="23"/>
    </location>
</feature>
<feature type="chain" id="PRO_5011493759" description="Lipocalin-like domain-containing protein" evidence="1">
    <location>
        <begin position="24"/>
        <end position="142"/>
    </location>
</feature>